<dbReference type="InterPro" id="IPR002669">
    <property type="entry name" value="UreD"/>
</dbReference>
<gene>
    <name evidence="3" type="primary">ureD</name>
    <name evidence="4" type="ORF">A4S15_09230</name>
</gene>
<dbReference type="Pfam" id="PF01774">
    <property type="entry name" value="UreD"/>
    <property type="match status" value="1"/>
</dbReference>
<sequence length="252" mass="26592">MIAGRTRLADLFQQGAAKIRFPMAEGMPLEAVIINTAGGLTGGDRLVVSLDVAEGAHAVIATQACEKIYRAESGQAVVENTIVVGSAGRCDWLPQETILFDGAGLQRRLNVAMTGDSHFFGVEALVPGRSASGETINTLALHDRIAIRRDGRLIYADALSLSGPVRSALSRPARGGGTGAIATVLYAAPDAERRLGEARDNLAACRSETGASAVNGLLAMRFVAANAVDLRRDLVAVITAWRGRDMPRAWMI</sequence>
<dbReference type="PANTHER" id="PTHR33643:SF1">
    <property type="entry name" value="UREASE ACCESSORY PROTEIN D"/>
    <property type="match status" value="1"/>
</dbReference>
<evidence type="ECO:0000256" key="3">
    <source>
        <dbReference type="HAMAP-Rule" id="MF_01384"/>
    </source>
</evidence>
<proteinExistence type="inferred from homology"/>
<protein>
    <recommendedName>
        <fullName evidence="3">Urease accessory protein UreD</fullName>
    </recommendedName>
</protein>
<comment type="subcellular location">
    <subcellularLocation>
        <location evidence="3">Cytoplasm</location>
    </subcellularLocation>
</comment>
<comment type="function">
    <text evidence="3">Required for maturation of urease via the functional incorporation of the urease nickel metallocenter.</text>
</comment>
<organism evidence="4 5">
    <name type="scientific">Candidatus Raskinella chloraquaticus</name>
    <dbReference type="NCBI Taxonomy" id="1951219"/>
    <lineage>
        <taxon>Bacteria</taxon>
        <taxon>Pseudomonadati</taxon>
        <taxon>Pseudomonadota</taxon>
        <taxon>Alphaproteobacteria</taxon>
        <taxon>Hyphomicrobiales</taxon>
        <taxon>Phreatobacteraceae</taxon>
        <taxon>Candidatus Raskinella</taxon>
    </lineage>
</organism>
<evidence type="ECO:0000256" key="2">
    <source>
        <dbReference type="ARBA" id="ARBA00023186"/>
    </source>
</evidence>
<comment type="subunit">
    <text evidence="3">UreD, UreF and UreG form a complex that acts as a GTP-hydrolysis-dependent molecular chaperone, activating the urease apoprotein by helping to assemble the nickel containing metallocenter of UreC. The UreE protein probably delivers the nickel.</text>
</comment>
<comment type="similarity">
    <text evidence="1 3">Belongs to the UreD family.</text>
</comment>
<evidence type="ECO:0000313" key="5">
    <source>
        <dbReference type="Proteomes" id="UP000192872"/>
    </source>
</evidence>
<accession>A0A1W9HX46</accession>
<evidence type="ECO:0000256" key="1">
    <source>
        <dbReference type="ARBA" id="ARBA00007177"/>
    </source>
</evidence>
<reference evidence="4 5" key="1">
    <citation type="journal article" date="2017" name="Water Res.">
        <title>Comammox in drinking water systems.</title>
        <authorList>
            <person name="Wang Y."/>
            <person name="Ma L."/>
            <person name="Mao Y."/>
            <person name="Jiang X."/>
            <person name="Xia Y."/>
            <person name="Yu K."/>
            <person name="Li B."/>
            <person name="Zhang T."/>
        </authorList>
    </citation>
    <scope>NUCLEOTIDE SEQUENCE [LARGE SCALE GENOMIC DNA]</scope>
    <source>
        <strain evidence="4">SG_bin8</strain>
    </source>
</reference>
<comment type="caution">
    <text evidence="4">The sequence shown here is derived from an EMBL/GenBank/DDBJ whole genome shotgun (WGS) entry which is preliminary data.</text>
</comment>
<dbReference type="PANTHER" id="PTHR33643">
    <property type="entry name" value="UREASE ACCESSORY PROTEIN D"/>
    <property type="match status" value="1"/>
</dbReference>
<dbReference type="Proteomes" id="UP000192872">
    <property type="component" value="Unassembled WGS sequence"/>
</dbReference>
<dbReference type="GO" id="GO:0016151">
    <property type="term" value="F:nickel cation binding"/>
    <property type="evidence" value="ECO:0007669"/>
    <property type="project" value="UniProtKB-UniRule"/>
</dbReference>
<dbReference type="RefSeq" id="WP_376800509.1">
    <property type="nucleotide sequence ID" value="NZ_DBNB01000013.1"/>
</dbReference>
<dbReference type="STRING" id="1827387.A4S15_09230"/>
<evidence type="ECO:0000313" key="4">
    <source>
        <dbReference type="EMBL" id="OQW52008.1"/>
    </source>
</evidence>
<keyword evidence="3" id="KW-0963">Cytoplasm</keyword>
<keyword evidence="2 3" id="KW-0143">Chaperone</keyword>
<dbReference type="AlphaFoldDB" id="A0A1W9HX46"/>
<keyword evidence="3" id="KW-0996">Nickel insertion</keyword>
<name>A0A1W9HX46_9HYPH</name>
<dbReference type="HAMAP" id="MF_01384">
    <property type="entry name" value="UreD"/>
    <property type="match status" value="1"/>
</dbReference>
<dbReference type="GO" id="GO:0005737">
    <property type="term" value="C:cytoplasm"/>
    <property type="evidence" value="ECO:0007669"/>
    <property type="project" value="UniProtKB-SubCell"/>
</dbReference>
<dbReference type="EMBL" id="LWDL01000016">
    <property type="protein sequence ID" value="OQW52008.1"/>
    <property type="molecule type" value="Genomic_DNA"/>
</dbReference>